<dbReference type="EMBL" id="CP013189">
    <property type="protein sequence ID" value="ALO47126.1"/>
    <property type="molecule type" value="Genomic_DNA"/>
</dbReference>
<proteinExistence type="predicted"/>
<dbReference type="GO" id="GO:0009228">
    <property type="term" value="P:thiamine biosynthetic process"/>
    <property type="evidence" value="ECO:0007669"/>
    <property type="project" value="InterPro"/>
</dbReference>
<dbReference type="InterPro" id="IPR004399">
    <property type="entry name" value="HMP/HMP-P_kinase_dom"/>
</dbReference>
<dbReference type="UniPathway" id="UPA00060">
    <property type="reaction ID" value="UER00138"/>
</dbReference>
<name>A0A0S2KFL8_9GAMM</name>
<accession>A0A0S2KFL8</accession>
<evidence type="ECO:0000259" key="4">
    <source>
        <dbReference type="Pfam" id="PF08543"/>
    </source>
</evidence>
<evidence type="ECO:0000256" key="1">
    <source>
        <dbReference type="ARBA" id="ARBA00004948"/>
    </source>
</evidence>
<dbReference type="Pfam" id="PF08543">
    <property type="entry name" value="Phos_pyr_kin"/>
    <property type="match status" value="1"/>
</dbReference>
<gene>
    <name evidence="5" type="ORF">PS2015_2492</name>
</gene>
<dbReference type="PATRIC" id="fig|1249552.3.peg.2508"/>
<feature type="region of interest" description="Disordered" evidence="3">
    <location>
        <begin position="252"/>
        <end position="274"/>
    </location>
</feature>
<keyword evidence="5" id="KW-0418">Kinase</keyword>
<keyword evidence="6" id="KW-1185">Reference proteome</keyword>
<dbReference type="KEGG" id="pspi:PS2015_2492"/>
<dbReference type="AlphaFoldDB" id="A0A0S2KFL8"/>
<evidence type="ECO:0000313" key="6">
    <source>
        <dbReference type="Proteomes" id="UP000065641"/>
    </source>
</evidence>
<evidence type="ECO:0000256" key="2">
    <source>
        <dbReference type="ARBA" id="ARBA00012135"/>
    </source>
</evidence>
<dbReference type="InterPro" id="IPR029056">
    <property type="entry name" value="Ribokinase-like"/>
</dbReference>
<dbReference type="EC" id="2.7.1.49" evidence="2"/>
<dbReference type="GO" id="GO:0009229">
    <property type="term" value="P:thiamine diphosphate biosynthetic process"/>
    <property type="evidence" value="ECO:0007669"/>
    <property type="project" value="UniProtKB-UniPathway"/>
</dbReference>
<dbReference type="CDD" id="cd01169">
    <property type="entry name" value="HMPP_kinase"/>
    <property type="match status" value="1"/>
</dbReference>
<dbReference type="Gene3D" id="3.40.1190.20">
    <property type="match status" value="1"/>
</dbReference>
<dbReference type="RefSeq" id="WP_058022547.1">
    <property type="nucleotide sequence ID" value="NZ_CP013189.1"/>
</dbReference>
<evidence type="ECO:0000313" key="5">
    <source>
        <dbReference type="EMBL" id="ALO47126.1"/>
    </source>
</evidence>
<reference evidence="5 6" key="1">
    <citation type="submission" date="2015-11" db="EMBL/GenBank/DDBJ databases">
        <authorList>
            <person name="Zhang Y."/>
            <person name="Guo Z."/>
        </authorList>
    </citation>
    <scope>NUCLEOTIDE SEQUENCE [LARGE SCALE GENOMIC DNA]</scope>
    <source>
        <strain evidence="5 6">KCTC 32221</strain>
    </source>
</reference>
<dbReference type="GO" id="GO:0005829">
    <property type="term" value="C:cytosol"/>
    <property type="evidence" value="ECO:0007669"/>
    <property type="project" value="TreeGrafter"/>
</dbReference>
<dbReference type="GO" id="GO:0008972">
    <property type="term" value="F:phosphomethylpyrimidine kinase activity"/>
    <property type="evidence" value="ECO:0007669"/>
    <property type="project" value="InterPro"/>
</dbReference>
<comment type="pathway">
    <text evidence="1">Cofactor biosynthesis; thiamine diphosphate biosynthesis.</text>
</comment>
<keyword evidence="5" id="KW-0808">Transferase</keyword>
<feature type="domain" description="Pyridoxamine kinase/Phosphomethylpyrimidine kinase" evidence="4">
    <location>
        <begin position="18"/>
        <end position="256"/>
    </location>
</feature>
<dbReference type="InterPro" id="IPR013749">
    <property type="entry name" value="PM/HMP-P_kinase-1"/>
</dbReference>
<dbReference type="PANTHER" id="PTHR20858">
    <property type="entry name" value="PHOSPHOMETHYLPYRIMIDINE KINASE"/>
    <property type="match status" value="1"/>
</dbReference>
<dbReference type="SUPFAM" id="SSF53613">
    <property type="entry name" value="Ribokinase-like"/>
    <property type="match status" value="1"/>
</dbReference>
<dbReference type="OrthoDB" id="9810880at2"/>
<dbReference type="STRING" id="1249552.PS2015_2492"/>
<dbReference type="PANTHER" id="PTHR20858:SF17">
    <property type="entry name" value="HYDROXYMETHYLPYRIMIDINE_PHOSPHOMETHYLPYRIMIDINE KINASE THI20-RELATED"/>
    <property type="match status" value="1"/>
</dbReference>
<sequence length="274" mass="28914">MTAATTQTACVLCLSGLDPSGGAGIQADIEAISAMGAHALPVVTTLTVQNSVNVIATQPVDGNLIRQQVSTLVADFQIQAIKIGLIDSPETLKVVAQILADMPDIPVIADPVLKAGGGFDFDTADLLTLYRKLIIPATWVLTPNTDELRRLVPDSASQESAANELLSAGCEFVLVTGTHDNTESVINRLYAQDARIPAQQWSWPRLTGSYHGSGCTLASALAACIAKGLSISDSAQQAQNFTWHALNNGFRPGSGQHFPNRRPASGTVDMPLLE</sequence>
<organism evidence="5 6">
    <name type="scientific">Pseudohongiella spirulinae</name>
    <dbReference type="NCBI Taxonomy" id="1249552"/>
    <lineage>
        <taxon>Bacteria</taxon>
        <taxon>Pseudomonadati</taxon>
        <taxon>Pseudomonadota</taxon>
        <taxon>Gammaproteobacteria</taxon>
        <taxon>Pseudomonadales</taxon>
        <taxon>Pseudohongiellaceae</taxon>
        <taxon>Pseudohongiella</taxon>
    </lineage>
</organism>
<dbReference type="GO" id="GO:0008902">
    <property type="term" value="F:hydroxymethylpyrimidine kinase activity"/>
    <property type="evidence" value="ECO:0007669"/>
    <property type="project" value="UniProtKB-EC"/>
</dbReference>
<dbReference type="Proteomes" id="UP000065641">
    <property type="component" value="Chromosome"/>
</dbReference>
<protein>
    <recommendedName>
        <fullName evidence="2">hydroxymethylpyrimidine kinase</fullName>
        <ecNumber evidence="2">2.7.1.49</ecNumber>
    </recommendedName>
</protein>
<evidence type="ECO:0000256" key="3">
    <source>
        <dbReference type="SAM" id="MobiDB-lite"/>
    </source>
</evidence>